<evidence type="ECO:0000256" key="12">
    <source>
        <dbReference type="ARBA" id="ARBA00023136"/>
    </source>
</evidence>
<dbReference type="GO" id="GO:0005789">
    <property type="term" value="C:endoplasmic reticulum membrane"/>
    <property type="evidence" value="ECO:0007669"/>
    <property type="project" value="UniProtKB-SubCell"/>
</dbReference>
<dbReference type="PRINTS" id="PR00463">
    <property type="entry name" value="EP450I"/>
</dbReference>
<evidence type="ECO:0000256" key="6">
    <source>
        <dbReference type="ARBA" id="ARBA00022723"/>
    </source>
</evidence>
<keyword evidence="17" id="KW-1185">Reference proteome</keyword>
<dbReference type="Gene3D" id="1.10.630.10">
    <property type="entry name" value="Cytochrome P450"/>
    <property type="match status" value="1"/>
</dbReference>
<evidence type="ECO:0008006" key="18">
    <source>
        <dbReference type="Google" id="ProtNLM"/>
    </source>
</evidence>
<evidence type="ECO:0000256" key="4">
    <source>
        <dbReference type="ARBA" id="ARBA00010617"/>
    </source>
</evidence>
<keyword evidence="9 14" id="KW-0560">Oxidoreductase</keyword>
<evidence type="ECO:0000256" key="2">
    <source>
        <dbReference type="ARBA" id="ARBA00004174"/>
    </source>
</evidence>
<evidence type="ECO:0000313" key="17">
    <source>
        <dbReference type="Proteomes" id="UP000792457"/>
    </source>
</evidence>
<organism evidence="16 17">
    <name type="scientific">Ladona fulva</name>
    <name type="common">Scarce chaser dragonfly</name>
    <name type="synonym">Libellula fulva</name>
    <dbReference type="NCBI Taxonomy" id="123851"/>
    <lineage>
        <taxon>Eukaryota</taxon>
        <taxon>Metazoa</taxon>
        <taxon>Ecdysozoa</taxon>
        <taxon>Arthropoda</taxon>
        <taxon>Hexapoda</taxon>
        <taxon>Insecta</taxon>
        <taxon>Pterygota</taxon>
        <taxon>Palaeoptera</taxon>
        <taxon>Odonata</taxon>
        <taxon>Epiprocta</taxon>
        <taxon>Anisoptera</taxon>
        <taxon>Libelluloidea</taxon>
        <taxon>Libellulidae</taxon>
        <taxon>Ladona</taxon>
    </lineage>
</organism>
<feature type="transmembrane region" description="Helical" evidence="15">
    <location>
        <begin position="37"/>
        <end position="65"/>
    </location>
</feature>
<evidence type="ECO:0000256" key="8">
    <source>
        <dbReference type="ARBA" id="ARBA00022848"/>
    </source>
</evidence>
<name>A0A8K0NZ04_LADFU</name>
<accession>A0A8K0NZ04</accession>
<dbReference type="PRINTS" id="PR00385">
    <property type="entry name" value="P450"/>
</dbReference>
<comment type="similarity">
    <text evidence="4 14">Belongs to the cytochrome P450 family.</text>
</comment>
<dbReference type="EMBL" id="KZ308306">
    <property type="protein sequence ID" value="KAG8226957.1"/>
    <property type="molecule type" value="Genomic_DNA"/>
</dbReference>
<comment type="cofactor">
    <cofactor evidence="1 13">
        <name>heme</name>
        <dbReference type="ChEBI" id="CHEBI:30413"/>
    </cofactor>
</comment>
<dbReference type="AlphaFoldDB" id="A0A8K0NZ04"/>
<evidence type="ECO:0000256" key="11">
    <source>
        <dbReference type="ARBA" id="ARBA00023033"/>
    </source>
</evidence>
<dbReference type="Proteomes" id="UP000792457">
    <property type="component" value="Unassembled WGS sequence"/>
</dbReference>
<feature type="binding site" description="axial binding residue" evidence="13">
    <location>
        <position position="501"/>
    </location>
    <ligand>
        <name>heme</name>
        <dbReference type="ChEBI" id="CHEBI:30413"/>
    </ligand>
    <ligandPart>
        <name>Fe</name>
        <dbReference type="ChEBI" id="CHEBI:18248"/>
    </ligandPart>
</feature>
<dbReference type="CDD" id="cd20628">
    <property type="entry name" value="CYP4"/>
    <property type="match status" value="1"/>
</dbReference>
<keyword evidence="15" id="KW-0812">Transmembrane</keyword>
<dbReference type="GO" id="GO:0004497">
    <property type="term" value="F:monooxygenase activity"/>
    <property type="evidence" value="ECO:0007669"/>
    <property type="project" value="UniProtKB-KW"/>
</dbReference>
<evidence type="ECO:0000256" key="10">
    <source>
        <dbReference type="ARBA" id="ARBA00023004"/>
    </source>
</evidence>
<dbReference type="Pfam" id="PF00067">
    <property type="entry name" value="p450"/>
    <property type="match status" value="1"/>
</dbReference>
<dbReference type="SUPFAM" id="SSF48264">
    <property type="entry name" value="Cytochrome P450"/>
    <property type="match status" value="1"/>
</dbReference>
<keyword evidence="8" id="KW-0492">Microsome</keyword>
<evidence type="ECO:0000256" key="3">
    <source>
        <dbReference type="ARBA" id="ARBA00004406"/>
    </source>
</evidence>
<evidence type="ECO:0000256" key="1">
    <source>
        <dbReference type="ARBA" id="ARBA00001971"/>
    </source>
</evidence>
<evidence type="ECO:0000313" key="16">
    <source>
        <dbReference type="EMBL" id="KAG8226957.1"/>
    </source>
</evidence>
<comment type="caution">
    <text evidence="16">The sequence shown here is derived from an EMBL/GenBank/DDBJ whole genome shotgun (WGS) entry which is preliminary data.</text>
</comment>
<keyword evidence="11 14" id="KW-0503">Monooxygenase</keyword>
<keyword evidence="5 13" id="KW-0349">Heme</keyword>
<protein>
    <recommendedName>
        <fullName evidence="18">Cytochrome P450</fullName>
    </recommendedName>
</protein>
<evidence type="ECO:0000256" key="7">
    <source>
        <dbReference type="ARBA" id="ARBA00022824"/>
    </source>
</evidence>
<keyword evidence="10 13" id="KW-0408">Iron</keyword>
<dbReference type="InterPro" id="IPR002401">
    <property type="entry name" value="Cyt_P450_E_grp-I"/>
</dbReference>
<dbReference type="PANTHER" id="PTHR24291">
    <property type="entry name" value="CYTOCHROME P450 FAMILY 4"/>
    <property type="match status" value="1"/>
</dbReference>
<keyword evidence="15" id="KW-1133">Transmembrane helix</keyword>
<reference evidence="16" key="2">
    <citation type="submission" date="2017-10" db="EMBL/GenBank/DDBJ databases">
        <title>Ladona fulva Genome sequencing and assembly.</title>
        <authorList>
            <person name="Murali S."/>
            <person name="Richards S."/>
            <person name="Bandaranaike D."/>
            <person name="Bellair M."/>
            <person name="Blankenburg K."/>
            <person name="Chao H."/>
            <person name="Dinh H."/>
            <person name="Doddapaneni H."/>
            <person name="Dugan-Rocha S."/>
            <person name="Elkadiri S."/>
            <person name="Gnanaolivu R."/>
            <person name="Hernandez B."/>
            <person name="Skinner E."/>
            <person name="Javaid M."/>
            <person name="Lee S."/>
            <person name="Li M."/>
            <person name="Ming W."/>
            <person name="Munidasa M."/>
            <person name="Muniz J."/>
            <person name="Nguyen L."/>
            <person name="Hughes D."/>
            <person name="Osuji N."/>
            <person name="Pu L.-L."/>
            <person name="Puazo M."/>
            <person name="Qu C."/>
            <person name="Quiroz J."/>
            <person name="Raj R."/>
            <person name="Weissenberger G."/>
            <person name="Xin Y."/>
            <person name="Zou X."/>
            <person name="Han Y."/>
            <person name="Worley K."/>
            <person name="Muzny D."/>
            <person name="Gibbs R."/>
        </authorList>
    </citation>
    <scope>NUCLEOTIDE SEQUENCE</scope>
    <source>
        <strain evidence="16">Sampled in the wild</strain>
    </source>
</reference>
<dbReference type="InterPro" id="IPR036396">
    <property type="entry name" value="Cyt_P450_sf"/>
</dbReference>
<evidence type="ECO:0000256" key="9">
    <source>
        <dbReference type="ARBA" id="ARBA00023002"/>
    </source>
</evidence>
<keyword evidence="6 13" id="KW-0479">Metal-binding</keyword>
<dbReference type="InterPro" id="IPR017972">
    <property type="entry name" value="Cyt_P450_CS"/>
</dbReference>
<evidence type="ECO:0000256" key="14">
    <source>
        <dbReference type="RuleBase" id="RU000461"/>
    </source>
</evidence>
<dbReference type="InterPro" id="IPR050196">
    <property type="entry name" value="Cytochrome_P450_Monoox"/>
</dbReference>
<evidence type="ECO:0000256" key="15">
    <source>
        <dbReference type="SAM" id="Phobius"/>
    </source>
</evidence>
<dbReference type="PANTHER" id="PTHR24291:SF189">
    <property type="entry name" value="CYTOCHROME P450 4C3-RELATED"/>
    <property type="match status" value="1"/>
</dbReference>
<dbReference type="PROSITE" id="PS00086">
    <property type="entry name" value="CYTOCHROME_P450"/>
    <property type="match status" value="1"/>
</dbReference>
<proteinExistence type="inferred from homology"/>
<dbReference type="InterPro" id="IPR001128">
    <property type="entry name" value="Cyt_P450"/>
</dbReference>
<evidence type="ECO:0000256" key="13">
    <source>
        <dbReference type="PIRSR" id="PIRSR602401-1"/>
    </source>
</evidence>
<dbReference type="GO" id="GO:0016705">
    <property type="term" value="F:oxidoreductase activity, acting on paired donors, with incorporation or reduction of molecular oxygen"/>
    <property type="evidence" value="ECO:0007669"/>
    <property type="project" value="InterPro"/>
</dbReference>
<sequence length="555" mass="64039">MDIIGEGEEFTAQISIFVPQRKIISRLDMDVFNVYDFISILLALLVILAAVPAVVFLTPVFLFYVNPKGRVVSKLMKPIPGPPSLPILGNALDFLITKEKMTKYLDDCASKYLPIYKAWSFSTPLINPIGPEYVEAILHSSRNIEKSDLYGLLEPWLGSGLLTSKGQKWFSHRKILTPAFHFKILEKFVPIFVERSKKLAQQLEVETTTGGPFNVVPYISQCTLEVICESAMGIKLDKNDTRLQEYFKAIKSLGNILYYRATRPWLIMNWLFALTPTAFTQRKCLKVLHSFTDMVIKEKKREYLERRSNKELMTEETKPQKKKIRAFLDLLVELSLEENLLTDLEIREEVDTFMFEGHDTTSMAISWTLFALANNPDIQEEVREEVDLHMNRLNDIDDDDSEVSMVKMFNEMQLLERCIKESLRIYPSVPFITRTLTEDLKMGEYLIPEETKIHLHIRNIHHNPSIFPQPDKFDPDRFLPEAVRARHPYAYVPFSAGPRNCIGQRFAMLEMKAVISAIVHRYRIIAVDTPEDVSVIIDLVLRSSHGINIKLEPRH</sequence>
<keyword evidence="12 15" id="KW-0472">Membrane</keyword>
<dbReference type="GO" id="GO:0020037">
    <property type="term" value="F:heme binding"/>
    <property type="evidence" value="ECO:0007669"/>
    <property type="project" value="InterPro"/>
</dbReference>
<keyword evidence="7" id="KW-0256">Endoplasmic reticulum</keyword>
<comment type="subcellular location">
    <subcellularLocation>
        <location evidence="3">Endoplasmic reticulum membrane</location>
        <topology evidence="3">Peripheral membrane protein</topology>
    </subcellularLocation>
    <subcellularLocation>
        <location evidence="2">Microsome membrane</location>
        <topology evidence="2">Peripheral membrane protein</topology>
    </subcellularLocation>
</comment>
<reference evidence="16" key="1">
    <citation type="submission" date="2013-04" db="EMBL/GenBank/DDBJ databases">
        <authorList>
            <person name="Qu J."/>
            <person name="Murali S.C."/>
            <person name="Bandaranaike D."/>
            <person name="Bellair M."/>
            <person name="Blankenburg K."/>
            <person name="Chao H."/>
            <person name="Dinh H."/>
            <person name="Doddapaneni H."/>
            <person name="Downs B."/>
            <person name="Dugan-Rocha S."/>
            <person name="Elkadiri S."/>
            <person name="Gnanaolivu R.D."/>
            <person name="Hernandez B."/>
            <person name="Javaid M."/>
            <person name="Jayaseelan J.C."/>
            <person name="Lee S."/>
            <person name="Li M."/>
            <person name="Ming W."/>
            <person name="Munidasa M."/>
            <person name="Muniz J."/>
            <person name="Nguyen L."/>
            <person name="Ongeri F."/>
            <person name="Osuji N."/>
            <person name="Pu L.-L."/>
            <person name="Puazo M."/>
            <person name="Qu C."/>
            <person name="Quiroz J."/>
            <person name="Raj R."/>
            <person name="Weissenberger G."/>
            <person name="Xin Y."/>
            <person name="Zou X."/>
            <person name="Han Y."/>
            <person name="Richards S."/>
            <person name="Worley K."/>
            <person name="Muzny D."/>
            <person name="Gibbs R."/>
        </authorList>
    </citation>
    <scope>NUCLEOTIDE SEQUENCE</scope>
    <source>
        <strain evidence="16">Sampled in the wild</strain>
    </source>
</reference>
<dbReference type="OrthoDB" id="1470350at2759"/>
<gene>
    <name evidence="16" type="ORF">J437_LFUL009508</name>
</gene>
<dbReference type="GO" id="GO:0005506">
    <property type="term" value="F:iron ion binding"/>
    <property type="evidence" value="ECO:0007669"/>
    <property type="project" value="InterPro"/>
</dbReference>
<evidence type="ECO:0000256" key="5">
    <source>
        <dbReference type="ARBA" id="ARBA00022617"/>
    </source>
</evidence>